<keyword evidence="1" id="KW-0472">Membrane</keyword>
<organism evidence="2">
    <name type="scientific">uncultured Sulfurovum sp</name>
    <dbReference type="NCBI Taxonomy" id="269237"/>
    <lineage>
        <taxon>Bacteria</taxon>
        <taxon>Pseudomonadati</taxon>
        <taxon>Campylobacterota</taxon>
        <taxon>Epsilonproteobacteria</taxon>
        <taxon>Campylobacterales</taxon>
        <taxon>Sulfurovaceae</taxon>
        <taxon>Sulfurovum</taxon>
        <taxon>environmental samples</taxon>
    </lineage>
</organism>
<gene>
    <name evidence="2" type="ORF">HELGO_WM14608</name>
</gene>
<evidence type="ECO:0000256" key="1">
    <source>
        <dbReference type="SAM" id="Phobius"/>
    </source>
</evidence>
<dbReference type="EMBL" id="CACVAZ010000061">
    <property type="protein sequence ID" value="CAA6809524.1"/>
    <property type="molecule type" value="Genomic_DNA"/>
</dbReference>
<accession>A0A6S6STR9</accession>
<reference evidence="2" key="1">
    <citation type="submission" date="2020-01" db="EMBL/GenBank/DDBJ databases">
        <authorList>
            <person name="Meier V. D."/>
            <person name="Meier V D."/>
        </authorList>
    </citation>
    <scope>NUCLEOTIDE SEQUENCE</scope>
    <source>
        <strain evidence="2">HLG_WM_MAG_02</strain>
    </source>
</reference>
<sequence>MIFLIKNSLIYLIIIVIIILVKKNKENIMERRNFLKTLLIVPAVGMVPSLTFANESTDIVGLEKIVTIIQNDKRLNRKVDTADIEIAIVAVRRMNEILIEAIFQTGVANDGKITTRDTRELNDYINTNYKDEWIELHGDDEADGEDTGFHKVQGNGARTKLFGRNAINKVADSIYHLGFETHRKNRLLNEDGNNNASFAKIATWLDALLREDLVAGRLANPDVEEVVGETGTGLDKGVEIIYNDIGLNKKISLGDMREGARAINGMNELLLEAISATNAAEGGSFSKQDMINVNKYLVANHADEWAELHGDDEANEETGFHKVQSDGAKTKLFGTNAINQVCDGIHHLGFETRFKNRLVNEDGNKNKPFKKVARWLNLILATELAEGTL</sequence>
<keyword evidence="1" id="KW-1133">Transmembrane helix</keyword>
<name>A0A6S6STR9_9BACT</name>
<keyword evidence="1" id="KW-0812">Transmembrane</keyword>
<feature type="transmembrane region" description="Helical" evidence="1">
    <location>
        <begin position="34"/>
        <end position="53"/>
    </location>
</feature>
<feature type="transmembrane region" description="Helical" evidence="1">
    <location>
        <begin position="6"/>
        <end position="22"/>
    </location>
</feature>
<proteinExistence type="predicted"/>
<evidence type="ECO:0000313" key="2">
    <source>
        <dbReference type="EMBL" id="CAA6809524.1"/>
    </source>
</evidence>
<protein>
    <submittedName>
        <fullName evidence="2">Spherulin-4</fullName>
    </submittedName>
</protein>
<dbReference type="AlphaFoldDB" id="A0A6S6STR9"/>